<name>A0A914DGM8_9BILA</name>
<keyword evidence="3" id="KW-0804">Transcription</keyword>
<evidence type="ECO:0000256" key="1">
    <source>
        <dbReference type="ARBA" id="ARBA00004123"/>
    </source>
</evidence>
<accession>A0A914DGM8</accession>
<reference evidence="8" key="1">
    <citation type="submission" date="2022-11" db="UniProtKB">
        <authorList>
            <consortium name="WormBaseParasite"/>
        </authorList>
    </citation>
    <scope>IDENTIFICATION</scope>
</reference>
<evidence type="ECO:0000256" key="5">
    <source>
        <dbReference type="SAM" id="MobiDB-lite"/>
    </source>
</evidence>
<protein>
    <submittedName>
        <fullName evidence="8">BRK domain-containing protein</fullName>
    </submittedName>
</protein>
<feature type="compositionally biased region" description="Gly residues" evidence="5">
    <location>
        <begin position="30"/>
        <end position="44"/>
    </location>
</feature>
<evidence type="ECO:0000256" key="3">
    <source>
        <dbReference type="ARBA" id="ARBA00023163"/>
    </source>
</evidence>
<feature type="compositionally biased region" description="Low complexity" evidence="5">
    <location>
        <begin position="179"/>
        <end position="191"/>
    </location>
</feature>
<feature type="region of interest" description="Disordered" evidence="5">
    <location>
        <begin position="1"/>
        <end position="49"/>
    </location>
</feature>
<comment type="subcellular location">
    <subcellularLocation>
        <location evidence="1">Nucleus</location>
    </subcellularLocation>
</comment>
<dbReference type="InterPro" id="IPR006576">
    <property type="entry name" value="BRK_domain"/>
</dbReference>
<evidence type="ECO:0000259" key="6">
    <source>
        <dbReference type="SMART" id="SM00592"/>
    </source>
</evidence>
<feature type="region of interest" description="Disordered" evidence="5">
    <location>
        <begin position="159"/>
        <end position="191"/>
    </location>
</feature>
<dbReference type="Pfam" id="PF07533">
    <property type="entry name" value="BRK"/>
    <property type="match status" value="1"/>
</dbReference>
<dbReference type="AlphaFoldDB" id="A0A914DGM8"/>
<dbReference type="SMART" id="SM00592">
    <property type="entry name" value="BRK"/>
    <property type="match status" value="1"/>
</dbReference>
<feature type="domain" description="BRK" evidence="6">
    <location>
        <begin position="71"/>
        <end position="120"/>
    </location>
</feature>
<dbReference type="WBParaSite" id="ACRNAN_scaffold24654.g11065.t1">
    <property type="protein sequence ID" value="ACRNAN_scaffold24654.g11065.t1"/>
    <property type="gene ID" value="ACRNAN_scaffold24654.g11065"/>
</dbReference>
<dbReference type="SUPFAM" id="SSF160481">
    <property type="entry name" value="BRK domain-like"/>
    <property type="match status" value="1"/>
</dbReference>
<dbReference type="Gene3D" id="3.40.5.120">
    <property type="match status" value="1"/>
</dbReference>
<sequence>SATDSDALNLSKKDTPKSSVVTSAKSASTGGSGAGGSGSSGGGSAQANASAVQNPLTSLSFPELLALSALPKETNIHVVHSETGVRLTGDKAPKLKHLEQWLIAHSKYKVDLNSMFGLSTTSTNASSTSAKTTPTATPAKSAVVTKASTTATSMLSTPIASTSEVSPGGGLEPGEIPKPKATTATPATDPTIGVFHRQHMGL</sequence>
<keyword evidence="7" id="KW-1185">Reference proteome</keyword>
<dbReference type="GO" id="GO:0005634">
    <property type="term" value="C:nucleus"/>
    <property type="evidence" value="ECO:0007669"/>
    <property type="project" value="UniProtKB-SubCell"/>
</dbReference>
<keyword evidence="2" id="KW-0805">Transcription regulation</keyword>
<dbReference type="Proteomes" id="UP000887540">
    <property type="component" value="Unplaced"/>
</dbReference>
<evidence type="ECO:0000313" key="8">
    <source>
        <dbReference type="WBParaSite" id="ACRNAN_scaffold24654.g11065.t1"/>
    </source>
</evidence>
<proteinExistence type="predicted"/>
<dbReference type="InterPro" id="IPR037259">
    <property type="entry name" value="BRK_sf"/>
</dbReference>
<evidence type="ECO:0000256" key="4">
    <source>
        <dbReference type="ARBA" id="ARBA00023242"/>
    </source>
</evidence>
<evidence type="ECO:0000256" key="2">
    <source>
        <dbReference type="ARBA" id="ARBA00023015"/>
    </source>
</evidence>
<evidence type="ECO:0000313" key="7">
    <source>
        <dbReference type="Proteomes" id="UP000887540"/>
    </source>
</evidence>
<organism evidence="7 8">
    <name type="scientific">Acrobeloides nanus</name>
    <dbReference type="NCBI Taxonomy" id="290746"/>
    <lineage>
        <taxon>Eukaryota</taxon>
        <taxon>Metazoa</taxon>
        <taxon>Ecdysozoa</taxon>
        <taxon>Nematoda</taxon>
        <taxon>Chromadorea</taxon>
        <taxon>Rhabditida</taxon>
        <taxon>Tylenchina</taxon>
        <taxon>Cephalobomorpha</taxon>
        <taxon>Cephaloboidea</taxon>
        <taxon>Cephalobidae</taxon>
        <taxon>Acrobeloides</taxon>
    </lineage>
</organism>
<keyword evidence="4" id="KW-0539">Nucleus</keyword>
<feature type="compositionally biased region" description="Low complexity" evidence="5">
    <location>
        <begin position="17"/>
        <end position="29"/>
    </location>
</feature>